<comment type="similarity">
    <text evidence="1">Belongs to the XseB family.</text>
</comment>
<evidence type="ECO:0000256" key="6">
    <source>
        <dbReference type="SAM" id="Coils"/>
    </source>
</evidence>
<keyword evidence="8" id="KW-1185">Reference proteome</keyword>
<keyword evidence="5" id="KW-0269">Exonuclease</keyword>
<name>A0A3D8IHI8_9HELI</name>
<keyword evidence="3" id="KW-0540">Nuclease</keyword>
<evidence type="ECO:0000256" key="4">
    <source>
        <dbReference type="ARBA" id="ARBA00022801"/>
    </source>
</evidence>
<dbReference type="EMBL" id="NXLS01000001">
    <property type="protein sequence ID" value="RDU64593.1"/>
    <property type="molecule type" value="Genomic_DNA"/>
</dbReference>
<dbReference type="OrthoDB" id="5373158at2"/>
<evidence type="ECO:0000256" key="1">
    <source>
        <dbReference type="ARBA" id="ARBA00009998"/>
    </source>
</evidence>
<evidence type="ECO:0000256" key="3">
    <source>
        <dbReference type="ARBA" id="ARBA00022722"/>
    </source>
</evidence>
<dbReference type="AlphaFoldDB" id="A0A3D8IHI8"/>
<dbReference type="GO" id="GO:0006308">
    <property type="term" value="P:DNA catabolic process"/>
    <property type="evidence" value="ECO:0007669"/>
    <property type="project" value="InterPro"/>
</dbReference>
<evidence type="ECO:0000256" key="2">
    <source>
        <dbReference type="ARBA" id="ARBA00022490"/>
    </source>
</evidence>
<dbReference type="InterPro" id="IPR037004">
    <property type="entry name" value="Exonuc_VII_ssu_sf"/>
</dbReference>
<keyword evidence="4" id="KW-0378">Hydrolase</keyword>
<dbReference type="Pfam" id="PF02609">
    <property type="entry name" value="Exonuc_VII_S"/>
    <property type="match status" value="1"/>
</dbReference>
<dbReference type="GO" id="GO:0008855">
    <property type="term" value="F:exodeoxyribonuclease VII activity"/>
    <property type="evidence" value="ECO:0007669"/>
    <property type="project" value="InterPro"/>
</dbReference>
<proteinExistence type="inferred from homology"/>
<gene>
    <name evidence="7" type="ORF">CQA43_00780</name>
</gene>
<organism evidence="7 8">
    <name type="scientific">Helicobacter ganmani</name>
    <dbReference type="NCBI Taxonomy" id="60246"/>
    <lineage>
        <taxon>Bacteria</taxon>
        <taxon>Pseudomonadati</taxon>
        <taxon>Campylobacterota</taxon>
        <taxon>Epsilonproteobacteria</taxon>
        <taxon>Campylobacterales</taxon>
        <taxon>Helicobacteraceae</taxon>
        <taxon>Helicobacter</taxon>
    </lineage>
</organism>
<dbReference type="InterPro" id="IPR003761">
    <property type="entry name" value="Exonuc_VII_S"/>
</dbReference>
<accession>A0A3D8IHI8</accession>
<evidence type="ECO:0000256" key="5">
    <source>
        <dbReference type="ARBA" id="ARBA00022839"/>
    </source>
</evidence>
<reference evidence="7 8" key="1">
    <citation type="submission" date="2018-04" db="EMBL/GenBank/DDBJ databases">
        <title>Novel Campyloabacter and Helicobacter Species and Strains.</title>
        <authorList>
            <person name="Mannion A.J."/>
            <person name="Shen Z."/>
            <person name="Fox J.G."/>
        </authorList>
    </citation>
    <scope>NUCLEOTIDE SEQUENCE [LARGE SCALE GENOMIC DNA]</scope>
    <source>
        <strain evidence="7 8">MIT 99-5101</strain>
    </source>
</reference>
<keyword evidence="2" id="KW-0963">Cytoplasm</keyword>
<evidence type="ECO:0000313" key="7">
    <source>
        <dbReference type="EMBL" id="RDU64593.1"/>
    </source>
</evidence>
<comment type="caution">
    <text evidence="7">The sequence shown here is derived from an EMBL/GenBank/DDBJ whole genome shotgun (WGS) entry which is preliminary data.</text>
</comment>
<feature type="coiled-coil region" evidence="6">
    <location>
        <begin position="36"/>
        <end position="63"/>
    </location>
</feature>
<keyword evidence="6" id="KW-0175">Coiled coil</keyword>
<dbReference type="Gene3D" id="1.10.287.1040">
    <property type="entry name" value="Exonuclease VII, small subunit"/>
    <property type="match status" value="1"/>
</dbReference>
<dbReference type="SUPFAM" id="SSF116842">
    <property type="entry name" value="XseB-like"/>
    <property type="match status" value="1"/>
</dbReference>
<dbReference type="Proteomes" id="UP000256650">
    <property type="component" value="Unassembled WGS sequence"/>
</dbReference>
<evidence type="ECO:0000313" key="8">
    <source>
        <dbReference type="Proteomes" id="UP000256650"/>
    </source>
</evidence>
<sequence length="69" mass="8293">MKNQEMNFEDYLSIISKCLEKLEEEELTLNEGLAFYKEGMENLQKAQRILEDAQLQCEELKMQYKKENQ</sequence>
<dbReference type="GO" id="GO:0009318">
    <property type="term" value="C:exodeoxyribonuclease VII complex"/>
    <property type="evidence" value="ECO:0007669"/>
    <property type="project" value="InterPro"/>
</dbReference>
<protein>
    <submittedName>
        <fullName evidence="7">Exodeoxyribonuclease VII small subunit</fullName>
    </submittedName>
</protein>